<feature type="transmembrane region" description="Helical" evidence="4">
    <location>
        <begin position="124"/>
        <end position="150"/>
    </location>
</feature>
<dbReference type="InterPro" id="IPR039506">
    <property type="entry name" value="SPOB_a"/>
</dbReference>
<keyword evidence="4" id="KW-1133">Transmembrane helix</keyword>
<feature type="transmembrane region" description="Helical" evidence="4">
    <location>
        <begin position="187"/>
        <end position="206"/>
    </location>
</feature>
<dbReference type="AlphaFoldDB" id="A0A9D1HXI9"/>
<evidence type="ECO:0000256" key="4">
    <source>
        <dbReference type="SAM" id="Phobius"/>
    </source>
</evidence>
<dbReference type="EMBL" id="DVMQ01000003">
    <property type="protein sequence ID" value="HIU23463.1"/>
    <property type="molecule type" value="Genomic_DNA"/>
</dbReference>
<proteinExistence type="predicted"/>
<evidence type="ECO:0000313" key="6">
    <source>
        <dbReference type="EMBL" id="HIU23463.1"/>
    </source>
</evidence>
<keyword evidence="3" id="KW-0418">Kinase</keyword>
<evidence type="ECO:0000256" key="3">
    <source>
        <dbReference type="ARBA" id="ARBA00022777"/>
    </source>
</evidence>
<gene>
    <name evidence="6" type="ORF">IAD17_00855</name>
</gene>
<protein>
    <submittedName>
        <fullName evidence="6">Spo0B domain-containing protein</fullName>
    </submittedName>
</protein>
<evidence type="ECO:0000256" key="2">
    <source>
        <dbReference type="ARBA" id="ARBA00022679"/>
    </source>
</evidence>
<reference evidence="6" key="2">
    <citation type="journal article" date="2021" name="PeerJ">
        <title>Extensive microbial diversity within the chicken gut microbiome revealed by metagenomics and culture.</title>
        <authorList>
            <person name="Gilroy R."/>
            <person name="Ravi A."/>
            <person name="Getino M."/>
            <person name="Pursley I."/>
            <person name="Horton D.L."/>
            <person name="Alikhan N.F."/>
            <person name="Baker D."/>
            <person name="Gharbi K."/>
            <person name="Hall N."/>
            <person name="Watson M."/>
            <person name="Adriaenssens E.M."/>
            <person name="Foster-Nyarko E."/>
            <person name="Jarju S."/>
            <person name="Secka A."/>
            <person name="Antonio M."/>
            <person name="Oren A."/>
            <person name="Chaudhuri R.R."/>
            <person name="La Ragione R."/>
            <person name="Hildebrand F."/>
            <person name="Pallen M.J."/>
        </authorList>
    </citation>
    <scope>NUCLEOTIDE SEQUENCE</scope>
    <source>
        <strain evidence="6">ChiHjej12B11-29160</strain>
    </source>
</reference>
<dbReference type="Proteomes" id="UP000824078">
    <property type="component" value="Unassembled WGS sequence"/>
</dbReference>
<keyword evidence="4" id="KW-0472">Membrane</keyword>
<organism evidence="6 7">
    <name type="scientific">Candidatus Coprovicinus avistercoris</name>
    <dbReference type="NCBI Taxonomy" id="2840754"/>
    <lineage>
        <taxon>Bacteria</taxon>
        <taxon>Bacillati</taxon>
        <taxon>Actinomycetota</taxon>
        <taxon>Coriobacteriia</taxon>
        <taxon>Coriobacteriales</taxon>
        <taxon>Coriobacteriaceae</taxon>
        <taxon>Coriobacteriaceae incertae sedis</taxon>
        <taxon>Candidatus Coprovicinus</taxon>
    </lineage>
</organism>
<keyword evidence="2" id="KW-0808">Transferase</keyword>
<name>A0A9D1HXI9_9ACTN</name>
<dbReference type="GO" id="GO:0000155">
    <property type="term" value="F:phosphorelay sensor kinase activity"/>
    <property type="evidence" value="ECO:0007669"/>
    <property type="project" value="InterPro"/>
</dbReference>
<keyword evidence="1" id="KW-0597">Phosphoprotein</keyword>
<evidence type="ECO:0000259" key="5">
    <source>
        <dbReference type="Pfam" id="PF14689"/>
    </source>
</evidence>
<evidence type="ECO:0000256" key="1">
    <source>
        <dbReference type="ARBA" id="ARBA00022553"/>
    </source>
</evidence>
<sequence length="321" mass="36157">MDLLALKVIIKISALLATLPFVWMQAVALPMRHRTIFLTGQTLILTVVTILQVMESPIAPVIALFSLFLRVVLPWFFWECSLGVLPRIIIALAPTQGQILLESISTMLWSFLTQGAPSLSYYEIQIHFAAFLTVRLASFVLGVLFAWGVIRLAHLWLHTSDAQEVSQDAQNTPHIFSHSAYMRDVSLFLPFVAAQFPSMFVLFAIYPSPLINRPEILVVASILTGTYVVLDILIARTFYQMREAARIEAHAEALSNLIDAELKEAQALEAETAKVSRMRHDMRNHLQVIHGLLDLDETKEAASYIQRLQKSTKNESQNTEE</sequence>
<evidence type="ECO:0000313" key="7">
    <source>
        <dbReference type="Proteomes" id="UP000824078"/>
    </source>
</evidence>
<dbReference type="SUPFAM" id="SSF55890">
    <property type="entry name" value="Sporulation response regulatory protein Spo0B"/>
    <property type="match status" value="1"/>
</dbReference>
<dbReference type="Gene3D" id="1.10.287.130">
    <property type="match status" value="1"/>
</dbReference>
<dbReference type="Pfam" id="PF14689">
    <property type="entry name" value="SPOB_a"/>
    <property type="match status" value="1"/>
</dbReference>
<feature type="transmembrane region" description="Helical" evidence="4">
    <location>
        <begin position="218"/>
        <end position="239"/>
    </location>
</feature>
<reference evidence="6" key="1">
    <citation type="submission" date="2020-10" db="EMBL/GenBank/DDBJ databases">
        <authorList>
            <person name="Gilroy R."/>
        </authorList>
    </citation>
    <scope>NUCLEOTIDE SEQUENCE</scope>
    <source>
        <strain evidence="6">ChiHjej12B11-29160</strain>
    </source>
</reference>
<comment type="caution">
    <text evidence="6">The sequence shown here is derived from an EMBL/GenBank/DDBJ whole genome shotgun (WGS) entry which is preliminary data.</text>
</comment>
<feature type="transmembrane region" description="Helical" evidence="4">
    <location>
        <begin position="6"/>
        <end position="23"/>
    </location>
</feature>
<keyword evidence="4" id="KW-0812">Transmembrane</keyword>
<dbReference type="InterPro" id="IPR016120">
    <property type="entry name" value="Sig_transdc_His_kin_SpoOB"/>
</dbReference>
<accession>A0A9D1HXI9</accession>
<feature type="domain" description="SpoOB alpha-helical" evidence="5">
    <location>
        <begin position="272"/>
        <end position="317"/>
    </location>
</feature>